<organism evidence="2 3">
    <name type="scientific">Effrenium voratum</name>
    <dbReference type="NCBI Taxonomy" id="2562239"/>
    <lineage>
        <taxon>Eukaryota</taxon>
        <taxon>Sar</taxon>
        <taxon>Alveolata</taxon>
        <taxon>Dinophyceae</taxon>
        <taxon>Suessiales</taxon>
        <taxon>Symbiodiniaceae</taxon>
        <taxon>Effrenium</taxon>
    </lineage>
</organism>
<reference evidence="2" key="1">
    <citation type="submission" date="2023-08" db="EMBL/GenBank/DDBJ databases">
        <authorList>
            <person name="Chen Y."/>
            <person name="Shah S."/>
            <person name="Dougan E. K."/>
            <person name="Thang M."/>
            <person name="Chan C."/>
        </authorList>
    </citation>
    <scope>NUCLEOTIDE SEQUENCE</scope>
</reference>
<name>A0AA36NB53_9DINO</name>
<feature type="compositionally biased region" description="Acidic residues" evidence="1">
    <location>
        <begin position="289"/>
        <end position="299"/>
    </location>
</feature>
<keyword evidence="3" id="KW-1185">Reference proteome</keyword>
<accession>A0AA36NB53</accession>
<sequence length="328" mass="34895">MWADWTAQAKPRDGAWQRFLGLAAVSPLCAKDDLPEKDCAEAAARLGCASALLASPRAARTAVRIATSLVTPGKEPQRLVPSVLPLLRIGFKGSVRLTGTRGDLLALLSSLRFAQCARSMTNASQLSEARRILTASLAADFDVSPLLPELRRIAEGPAAGLRRGKALMRKLDTGIAEAKTSGSAAVLTELIEALADKLPYSDLARLVSFSGLLLGEDEQVDAKAAAARARGDLFFLDTDGEVPLESLLAGGSAAAHEAQAQLRKRTLGELEGVEELRTDVAADVLPAMAEEEEEQEEEKAEAAEVVALADDSSQSARKRFRRRQKSAA</sequence>
<proteinExistence type="predicted"/>
<dbReference type="AlphaFoldDB" id="A0AA36NB53"/>
<gene>
    <name evidence="2" type="ORF">EVOR1521_LOCUS20217</name>
</gene>
<feature type="region of interest" description="Disordered" evidence="1">
    <location>
        <begin position="289"/>
        <end position="328"/>
    </location>
</feature>
<dbReference type="EMBL" id="CAUJNA010003213">
    <property type="protein sequence ID" value="CAJ1395888.1"/>
    <property type="molecule type" value="Genomic_DNA"/>
</dbReference>
<evidence type="ECO:0000256" key="1">
    <source>
        <dbReference type="SAM" id="MobiDB-lite"/>
    </source>
</evidence>
<feature type="compositionally biased region" description="Basic residues" evidence="1">
    <location>
        <begin position="316"/>
        <end position="328"/>
    </location>
</feature>
<comment type="caution">
    <text evidence="2">The sequence shown here is derived from an EMBL/GenBank/DDBJ whole genome shotgun (WGS) entry which is preliminary data.</text>
</comment>
<dbReference type="Proteomes" id="UP001178507">
    <property type="component" value="Unassembled WGS sequence"/>
</dbReference>
<protein>
    <submittedName>
        <fullName evidence="2">Uncharacterized protein</fullName>
    </submittedName>
</protein>
<evidence type="ECO:0000313" key="3">
    <source>
        <dbReference type="Proteomes" id="UP001178507"/>
    </source>
</evidence>
<evidence type="ECO:0000313" key="2">
    <source>
        <dbReference type="EMBL" id="CAJ1395888.1"/>
    </source>
</evidence>